<dbReference type="SMART" id="SM00642">
    <property type="entry name" value="Aamy"/>
    <property type="match status" value="1"/>
</dbReference>
<dbReference type="PANTHER" id="PTHR47786">
    <property type="entry name" value="ALPHA-1,4-GLUCAN:MALTOSE-1-PHOSPHATE MALTOSYLTRANSFERASE"/>
    <property type="match status" value="1"/>
</dbReference>
<gene>
    <name evidence="2" type="ORF">BTM29_09395</name>
</gene>
<sequence>MADDTSVKLRTKQLYCIFVRNHTKEGTLRALVSDLDRIKNLGTDYIWLLPINPIGEVDRKGTLGSPYSIKDYRKIEPTLGTWDDFEYLAKEIHDRDMKLMIDIVYNHTSRDSVLLKTHPEWFLRDDSGKLFPKNPDWSDVAELDYDNKDLWEYQIETLKQYAKVVDGFRCDVAPQVPIKFWEQARQSVSEVKENILWLAETTGGDYIKVQRDKGFWMSTDSESYRAFDYAYDYDIDQTWHDYINGKTELKTYTNALNNQELIYPNNYIKMRALENHDNDRAHKLFTNENDLINWLAFSEFQKGSSLIYAGQEFGMSHKPDLFEMDKLNWDKHELELSDLIKRMHELSQDSIQYMGAYQVTPESNDLVKVSFEQSSHIRVGIFTLRGNCGHVRVDLPDGEYTNLLDNKPVTVYRGIVEIEYGPVIIEGNV</sequence>
<dbReference type="Pfam" id="PF18612">
    <property type="entry name" value="Bac_A_amyl_C"/>
    <property type="match status" value="1"/>
</dbReference>
<dbReference type="Gene3D" id="3.20.20.80">
    <property type="entry name" value="Glycosidases"/>
    <property type="match status" value="1"/>
</dbReference>
<evidence type="ECO:0000313" key="2">
    <source>
        <dbReference type="EMBL" id="APX72749.1"/>
    </source>
</evidence>
<accession>A0A1P8Q4M7</accession>
<dbReference type="SUPFAM" id="SSF51445">
    <property type="entry name" value="(Trans)glycosidases"/>
    <property type="match status" value="1"/>
</dbReference>
<reference evidence="3" key="1">
    <citation type="submission" date="2016-12" db="EMBL/GenBank/DDBJ databases">
        <authorList>
            <person name="Jung M.Y."/>
            <person name="Lee S.H."/>
        </authorList>
    </citation>
    <scope>NUCLEOTIDE SEQUENCE [LARGE SCALE GENOMIC DNA]</scope>
    <source>
        <strain evidence="3">WiKim39</strain>
    </source>
</reference>
<dbReference type="EMBL" id="CP019323">
    <property type="protein sequence ID" value="APX72749.1"/>
    <property type="molecule type" value="Genomic_DNA"/>
</dbReference>
<dbReference type="Proteomes" id="UP000187499">
    <property type="component" value="Chromosome"/>
</dbReference>
<dbReference type="OrthoDB" id="9761875at2"/>
<dbReference type="InterPro" id="IPR013780">
    <property type="entry name" value="Glyco_hydro_b"/>
</dbReference>
<feature type="domain" description="Glycosyl hydrolase family 13 catalytic" evidence="1">
    <location>
        <begin position="16"/>
        <end position="347"/>
    </location>
</feature>
<dbReference type="InterPro" id="IPR041331">
    <property type="entry name" value="Bac_A_amyl_C"/>
</dbReference>
<dbReference type="STRING" id="1847728.BTM29_09395"/>
<dbReference type="InterPro" id="IPR006047">
    <property type="entry name" value="GH13_cat_dom"/>
</dbReference>
<dbReference type="KEGG" id="lalw:BTM29_09395"/>
<organism evidence="2 3">
    <name type="scientific">Companilactobacillus allii</name>
    <dbReference type="NCBI Taxonomy" id="1847728"/>
    <lineage>
        <taxon>Bacteria</taxon>
        <taxon>Bacillati</taxon>
        <taxon>Bacillota</taxon>
        <taxon>Bacilli</taxon>
        <taxon>Lactobacillales</taxon>
        <taxon>Lactobacillaceae</taxon>
        <taxon>Companilactobacillus</taxon>
    </lineage>
</organism>
<dbReference type="Gene3D" id="2.60.40.1180">
    <property type="entry name" value="Golgi alpha-mannosidase II"/>
    <property type="match status" value="1"/>
</dbReference>
<dbReference type="Pfam" id="PF00128">
    <property type="entry name" value="Alpha-amylase"/>
    <property type="match status" value="2"/>
</dbReference>
<protein>
    <submittedName>
        <fullName evidence="2">Alpha-amylase</fullName>
    </submittedName>
</protein>
<evidence type="ECO:0000259" key="1">
    <source>
        <dbReference type="SMART" id="SM00642"/>
    </source>
</evidence>
<proteinExistence type="predicted"/>
<dbReference type="GO" id="GO:0005975">
    <property type="term" value="P:carbohydrate metabolic process"/>
    <property type="evidence" value="ECO:0007669"/>
    <property type="project" value="InterPro"/>
</dbReference>
<dbReference type="PANTHER" id="PTHR47786:SF2">
    <property type="entry name" value="GLYCOSYL HYDROLASE FAMILY 13 CATALYTIC DOMAIN-CONTAINING PROTEIN"/>
    <property type="match status" value="1"/>
</dbReference>
<dbReference type="RefSeq" id="WP_076616596.1">
    <property type="nucleotide sequence ID" value="NZ_CP019323.1"/>
</dbReference>
<keyword evidence="3" id="KW-1185">Reference proteome</keyword>
<dbReference type="CDD" id="cd11313">
    <property type="entry name" value="AmyAc_arch_bac_AmyA"/>
    <property type="match status" value="1"/>
</dbReference>
<dbReference type="AlphaFoldDB" id="A0A1P8Q4M7"/>
<name>A0A1P8Q4M7_9LACO</name>
<dbReference type="InterPro" id="IPR017853">
    <property type="entry name" value="GH"/>
</dbReference>
<evidence type="ECO:0000313" key="3">
    <source>
        <dbReference type="Proteomes" id="UP000187499"/>
    </source>
</evidence>